<dbReference type="InParanoid" id="A0A5J5EYT4"/>
<gene>
    <name evidence="3" type="ORF">FN846DRAFT_890053</name>
</gene>
<dbReference type="GO" id="GO:0008757">
    <property type="term" value="F:S-adenosylmethionine-dependent methyltransferase activity"/>
    <property type="evidence" value="ECO:0007669"/>
    <property type="project" value="InterPro"/>
</dbReference>
<dbReference type="InterPro" id="IPR013216">
    <property type="entry name" value="Methyltransf_11"/>
</dbReference>
<evidence type="ECO:0000259" key="2">
    <source>
        <dbReference type="Pfam" id="PF08241"/>
    </source>
</evidence>
<protein>
    <submittedName>
        <fullName evidence="3">S-adenosyl-L-methionine-dependent methyltransferase</fullName>
    </submittedName>
</protein>
<dbReference type="InterPro" id="IPR052356">
    <property type="entry name" value="Thiol_S-MT"/>
</dbReference>
<evidence type="ECO:0000313" key="4">
    <source>
        <dbReference type="Proteomes" id="UP000326924"/>
    </source>
</evidence>
<dbReference type="PANTHER" id="PTHR45036:SF1">
    <property type="entry name" value="METHYLTRANSFERASE LIKE 7A"/>
    <property type="match status" value="1"/>
</dbReference>
<dbReference type="EMBL" id="VXIS01000086">
    <property type="protein sequence ID" value="KAA8906706.1"/>
    <property type="molecule type" value="Genomic_DNA"/>
</dbReference>
<keyword evidence="1" id="KW-0472">Membrane</keyword>
<keyword evidence="1" id="KW-1133">Transmembrane helix</keyword>
<proteinExistence type="predicted"/>
<dbReference type="Pfam" id="PF08241">
    <property type="entry name" value="Methyltransf_11"/>
    <property type="match status" value="1"/>
</dbReference>
<reference evidence="3 4" key="1">
    <citation type="submission" date="2019-09" db="EMBL/GenBank/DDBJ databases">
        <title>Draft genome of the ectomycorrhizal ascomycete Sphaerosporella brunnea.</title>
        <authorList>
            <consortium name="DOE Joint Genome Institute"/>
            <person name="Benucci G.M."/>
            <person name="Marozzi G."/>
            <person name="Antonielli L."/>
            <person name="Sanchez S."/>
            <person name="Marco P."/>
            <person name="Wang X."/>
            <person name="Falini L.B."/>
            <person name="Barry K."/>
            <person name="Haridas S."/>
            <person name="Lipzen A."/>
            <person name="Labutti K."/>
            <person name="Grigoriev I.V."/>
            <person name="Murat C."/>
            <person name="Martin F."/>
            <person name="Albertini E."/>
            <person name="Donnini D."/>
            <person name="Bonito G."/>
        </authorList>
    </citation>
    <scope>NUCLEOTIDE SEQUENCE [LARGE SCALE GENOMIC DNA]</scope>
    <source>
        <strain evidence="3 4">Sb_GMNB300</strain>
    </source>
</reference>
<dbReference type="SUPFAM" id="SSF53335">
    <property type="entry name" value="S-adenosyl-L-methionine-dependent methyltransferases"/>
    <property type="match status" value="1"/>
</dbReference>
<dbReference type="PANTHER" id="PTHR45036">
    <property type="entry name" value="METHYLTRANSFERASE LIKE 7B"/>
    <property type="match status" value="1"/>
</dbReference>
<keyword evidence="1" id="KW-0812">Transmembrane</keyword>
<name>A0A5J5EYT4_9PEZI</name>
<dbReference type="Gene3D" id="3.40.50.150">
    <property type="entry name" value="Vaccinia Virus protein VP39"/>
    <property type="match status" value="1"/>
</dbReference>
<feature type="transmembrane region" description="Helical" evidence="1">
    <location>
        <begin position="6"/>
        <end position="29"/>
    </location>
</feature>
<keyword evidence="4" id="KW-1185">Reference proteome</keyword>
<evidence type="ECO:0000256" key="1">
    <source>
        <dbReference type="SAM" id="Phobius"/>
    </source>
</evidence>
<dbReference type="GO" id="GO:0032259">
    <property type="term" value="P:methylation"/>
    <property type="evidence" value="ECO:0007669"/>
    <property type="project" value="UniProtKB-KW"/>
</dbReference>
<organism evidence="3 4">
    <name type="scientific">Sphaerosporella brunnea</name>
    <dbReference type="NCBI Taxonomy" id="1250544"/>
    <lineage>
        <taxon>Eukaryota</taxon>
        <taxon>Fungi</taxon>
        <taxon>Dikarya</taxon>
        <taxon>Ascomycota</taxon>
        <taxon>Pezizomycotina</taxon>
        <taxon>Pezizomycetes</taxon>
        <taxon>Pezizales</taxon>
        <taxon>Pyronemataceae</taxon>
        <taxon>Sphaerosporella</taxon>
    </lineage>
</organism>
<dbReference type="OrthoDB" id="540004at2759"/>
<dbReference type="AlphaFoldDB" id="A0A5J5EYT4"/>
<dbReference type="CDD" id="cd02440">
    <property type="entry name" value="AdoMet_MTases"/>
    <property type="match status" value="1"/>
</dbReference>
<feature type="domain" description="Methyltransferase type 11" evidence="2">
    <location>
        <begin position="78"/>
        <end position="178"/>
    </location>
</feature>
<dbReference type="InterPro" id="IPR029063">
    <property type="entry name" value="SAM-dependent_MTases_sf"/>
</dbReference>
<sequence>MPLSAFLRPFLILGLSAGFAGITIAKLLIAGNIRALLSWRTFQSHWFANFWTLFGPISAGMDAHKARAAVGAAYGVVLDLGPGSGLTVCHFDAAKVTKIYGVEPCVELHAQLQQRVAEAGLKDVYQILPCGAEELAAYGIERESVDSVVCCKVLCGIPAPERVTKELYAYTKPGGQFLVWEHVRNGRCTPIRGFQRVLQFVWPHLLQGCNINRPTDEILRNAGKWDSVALGYDQEQSSWDPVPFVEGRLIKAKE</sequence>
<keyword evidence="3" id="KW-0808">Transferase</keyword>
<accession>A0A5J5EYT4</accession>
<comment type="caution">
    <text evidence="3">The sequence shown here is derived from an EMBL/GenBank/DDBJ whole genome shotgun (WGS) entry which is preliminary data.</text>
</comment>
<evidence type="ECO:0000313" key="3">
    <source>
        <dbReference type="EMBL" id="KAA8906706.1"/>
    </source>
</evidence>
<dbReference type="Proteomes" id="UP000326924">
    <property type="component" value="Unassembled WGS sequence"/>
</dbReference>
<keyword evidence="3" id="KW-0489">Methyltransferase</keyword>